<dbReference type="EMBL" id="KZ824523">
    <property type="protein sequence ID" value="RAK94789.1"/>
    <property type="molecule type" value="Genomic_DNA"/>
</dbReference>
<evidence type="ECO:0000313" key="1">
    <source>
        <dbReference type="EMBL" id="RAK94789.1"/>
    </source>
</evidence>
<evidence type="ECO:0000313" key="2">
    <source>
        <dbReference type="Proteomes" id="UP000249402"/>
    </source>
</evidence>
<dbReference type="SUPFAM" id="SSF56672">
    <property type="entry name" value="DNA/RNA polymerases"/>
    <property type="match status" value="1"/>
</dbReference>
<dbReference type="GeneID" id="37221306"/>
<dbReference type="Proteomes" id="UP000249402">
    <property type="component" value="Unassembled WGS sequence"/>
</dbReference>
<dbReference type="VEuPathDB" id="FungiDB:BO80DRAFT_370317"/>
<dbReference type="InterPro" id="IPR043128">
    <property type="entry name" value="Rev_trsase/Diguanyl_cyclase"/>
</dbReference>
<organism evidence="1 2">
    <name type="scientific">Aspergillus ibericus CBS 121593</name>
    <dbReference type="NCBI Taxonomy" id="1448316"/>
    <lineage>
        <taxon>Eukaryota</taxon>
        <taxon>Fungi</taxon>
        <taxon>Dikarya</taxon>
        <taxon>Ascomycota</taxon>
        <taxon>Pezizomycotina</taxon>
        <taxon>Eurotiomycetes</taxon>
        <taxon>Eurotiomycetidae</taxon>
        <taxon>Eurotiales</taxon>
        <taxon>Aspergillaceae</taxon>
        <taxon>Aspergillus</taxon>
        <taxon>Aspergillus subgen. Circumdati</taxon>
    </lineage>
</organism>
<gene>
    <name evidence="1" type="ORF">BO80DRAFT_370317</name>
</gene>
<sequence>IFLFKLINRSTAFQRLINKILIEYLDKFIIIYINNILIYNNNIAEYKLYIYLVLKKL</sequence>
<dbReference type="RefSeq" id="XP_025569117.1">
    <property type="nucleotide sequence ID" value="XM_025716441.1"/>
</dbReference>
<dbReference type="AlphaFoldDB" id="A0A395GHD3"/>
<dbReference type="InterPro" id="IPR043502">
    <property type="entry name" value="DNA/RNA_pol_sf"/>
</dbReference>
<dbReference type="STRING" id="1448316.A0A395GHD3"/>
<evidence type="ECO:0008006" key="3">
    <source>
        <dbReference type="Google" id="ProtNLM"/>
    </source>
</evidence>
<protein>
    <recommendedName>
        <fullName evidence="3">Reverse transcriptase domain-containing protein</fullName>
    </recommendedName>
</protein>
<feature type="non-terminal residue" evidence="1">
    <location>
        <position position="1"/>
    </location>
</feature>
<keyword evidence="2" id="KW-1185">Reference proteome</keyword>
<name>A0A395GHD3_9EURO</name>
<reference evidence="1 2" key="1">
    <citation type="submission" date="2018-02" db="EMBL/GenBank/DDBJ databases">
        <title>The genomes of Aspergillus section Nigri reveals drivers in fungal speciation.</title>
        <authorList>
            <consortium name="DOE Joint Genome Institute"/>
            <person name="Vesth T.C."/>
            <person name="Nybo J."/>
            <person name="Theobald S."/>
            <person name="Brandl J."/>
            <person name="Frisvad J.C."/>
            <person name="Nielsen K.F."/>
            <person name="Lyhne E.K."/>
            <person name="Kogle M.E."/>
            <person name="Kuo A."/>
            <person name="Riley R."/>
            <person name="Clum A."/>
            <person name="Nolan M."/>
            <person name="Lipzen A."/>
            <person name="Salamov A."/>
            <person name="Henrissat B."/>
            <person name="Wiebenga A."/>
            <person name="De vries R.P."/>
            <person name="Grigoriev I.V."/>
            <person name="Mortensen U.H."/>
            <person name="Andersen M.R."/>
            <person name="Baker S.E."/>
        </authorList>
    </citation>
    <scope>NUCLEOTIDE SEQUENCE [LARGE SCALE GENOMIC DNA]</scope>
    <source>
        <strain evidence="1 2">CBS 121593</strain>
    </source>
</reference>
<accession>A0A395GHD3</accession>
<dbReference type="Gene3D" id="3.30.70.270">
    <property type="match status" value="1"/>
</dbReference>
<proteinExistence type="predicted"/>